<feature type="compositionally biased region" description="Polar residues" evidence="1">
    <location>
        <begin position="167"/>
        <end position="177"/>
    </location>
</feature>
<sequence>MTPWKAALREGAVSGSLASLFSSCALTLSGRRENGRGAAPTNATSQWLWGREALRRNRTDGRHTVTGYLIHHAASTLWAVIHARVLSDRPEASRPGTVLAAAAATASVAALVDFKFTPRRLSPGFEHRLSRPALVATYACFAAGLALGSLAVRRRRQRAERQGVPDSGSSSGAGLSR</sequence>
<organism evidence="3">
    <name type="scientific">uncultured Ramlibacter sp</name>
    <dbReference type="NCBI Taxonomy" id="260755"/>
    <lineage>
        <taxon>Bacteria</taxon>
        <taxon>Pseudomonadati</taxon>
        <taxon>Pseudomonadota</taxon>
        <taxon>Betaproteobacteria</taxon>
        <taxon>Burkholderiales</taxon>
        <taxon>Comamonadaceae</taxon>
        <taxon>Ramlibacter</taxon>
        <taxon>environmental samples</taxon>
    </lineage>
</organism>
<keyword evidence="2" id="KW-0812">Transmembrane</keyword>
<keyword evidence="2" id="KW-1133">Transmembrane helix</keyword>
<keyword evidence="2" id="KW-0472">Membrane</keyword>
<dbReference type="EMBL" id="CADCUX010000301">
    <property type="protein sequence ID" value="CAA9409964.1"/>
    <property type="molecule type" value="Genomic_DNA"/>
</dbReference>
<dbReference type="AlphaFoldDB" id="A0A6J4PC35"/>
<accession>A0A6J4PC35</accession>
<gene>
    <name evidence="3" type="ORF">AVDCRST_MAG51-1363</name>
</gene>
<proteinExistence type="predicted"/>
<feature type="transmembrane region" description="Helical" evidence="2">
    <location>
        <begin position="132"/>
        <end position="152"/>
    </location>
</feature>
<evidence type="ECO:0000256" key="2">
    <source>
        <dbReference type="SAM" id="Phobius"/>
    </source>
</evidence>
<evidence type="ECO:0000313" key="3">
    <source>
        <dbReference type="EMBL" id="CAA9409964.1"/>
    </source>
</evidence>
<dbReference type="PROSITE" id="PS51257">
    <property type="entry name" value="PROKAR_LIPOPROTEIN"/>
    <property type="match status" value="1"/>
</dbReference>
<protein>
    <submittedName>
        <fullName evidence="3">Uncharacterized protein</fullName>
    </submittedName>
</protein>
<name>A0A6J4PC35_9BURK</name>
<evidence type="ECO:0000256" key="1">
    <source>
        <dbReference type="SAM" id="MobiDB-lite"/>
    </source>
</evidence>
<feature type="region of interest" description="Disordered" evidence="1">
    <location>
        <begin position="157"/>
        <end position="177"/>
    </location>
</feature>
<reference evidence="3" key="1">
    <citation type="submission" date="2020-02" db="EMBL/GenBank/DDBJ databases">
        <authorList>
            <person name="Meier V. D."/>
        </authorList>
    </citation>
    <scope>NUCLEOTIDE SEQUENCE</scope>
    <source>
        <strain evidence="3">AVDCRST_MAG51</strain>
    </source>
</reference>